<feature type="domain" description="RecX third three-helical" evidence="7">
    <location>
        <begin position="107"/>
        <end position="149"/>
    </location>
</feature>
<dbReference type="Proteomes" id="UP000391834">
    <property type="component" value="Unassembled WGS sequence"/>
</dbReference>
<dbReference type="Gene3D" id="1.10.10.10">
    <property type="entry name" value="Winged helix-like DNA-binding domain superfamily/Winged helix DNA-binding domain"/>
    <property type="match status" value="2"/>
</dbReference>
<dbReference type="InterPro" id="IPR053925">
    <property type="entry name" value="RecX_HTH_3rd"/>
</dbReference>
<gene>
    <name evidence="5 8" type="primary">recX</name>
    <name evidence="8" type="ORF">PbJCM13498_13230</name>
</gene>
<dbReference type="PANTHER" id="PTHR33602:SF1">
    <property type="entry name" value="REGULATORY PROTEIN RECX FAMILY PROTEIN"/>
    <property type="match status" value="1"/>
</dbReference>
<keyword evidence="9" id="KW-1185">Reference proteome</keyword>
<evidence type="ECO:0000256" key="3">
    <source>
        <dbReference type="ARBA" id="ARBA00018111"/>
    </source>
</evidence>
<evidence type="ECO:0000259" key="6">
    <source>
        <dbReference type="Pfam" id="PF02631"/>
    </source>
</evidence>
<dbReference type="OrthoDB" id="1523826at2"/>
<dbReference type="GO" id="GO:0006282">
    <property type="term" value="P:regulation of DNA repair"/>
    <property type="evidence" value="ECO:0007669"/>
    <property type="project" value="UniProtKB-UniRule"/>
</dbReference>
<dbReference type="EMBL" id="BLAX01000001">
    <property type="protein sequence ID" value="GET32460.1"/>
    <property type="molecule type" value="Genomic_DNA"/>
</dbReference>
<comment type="function">
    <text evidence="5">Modulates RecA activity.</text>
</comment>
<reference evidence="8 9" key="1">
    <citation type="submission" date="2019-10" db="EMBL/GenBank/DDBJ databases">
        <title>Prolixibacter strains distinguished by the presence of nitrate reductase genes were adept at nitrate-dependent anaerobic corrosion of metallic iron and carbon steel.</title>
        <authorList>
            <person name="Iino T."/>
            <person name="Shono N."/>
            <person name="Ito K."/>
            <person name="Nakamura R."/>
            <person name="Sueoka K."/>
            <person name="Harayama S."/>
            <person name="Ohkuma M."/>
        </authorList>
    </citation>
    <scope>NUCLEOTIDE SEQUENCE [LARGE SCALE GENOMIC DNA]</scope>
    <source>
        <strain evidence="8 9">JCM 13498</strain>
    </source>
</reference>
<evidence type="ECO:0000313" key="9">
    <source>
        <dbReference type="Proteomes" id="UP000391834"/>
    </source>
</evidence>
<dbReference type="PANTHER" id="PTHR33602">
    <property type="entry name" value="REGULATORY PROTEIN RECX FAMILY PROTEIN"/>
    <property type="match status" value="1"/>
</dbReference>
<evidence type="ECO:0000259" key="7">
    <source>
        <dbReference type="Pfam" id="PF21981"/>
    </source>
</evidence>
<evidence type="ECO:0000256" key="4">
    <source>
        <dbReference type="ARBA" id="ARBA00022490"/>
    </source>
</evidence>
<dbReference type="RefSeq" id="WP_025863071.1">
    <property type="nucleotide sequence ID" value="NZ_BLAX01000001.1"/>
</dbReference>
<name>A0A5M4AX12_9BACT</name>
<organism evidence="8 9">
    <name type="scientific">Prolixibacter bellariivorans</name>
    <dbReference type="NCBI Taxonomy" id="314319"/>
    <lineage>
        <taxon>Bacteria</taxon>
        <taxon>Pseudomonadati</taxon>
        <taxon>Bacteroidota</taxon>
        <taxon>Bacteroidia</taxon>
        <taxon>Marinilabiliales</taxon>
        <taxon>Prolixibacteraceae</taxon>
        <taxon>Prolixibacter</taxon>
    </lineage>
</organism>
<dbReference type="InterPro" id="IPR053924">
    <property type="entry name" value="RecX_HTH_2nd"/>
</dbReference>
<comment type="similarity">
    <text evidence="2 5">Belongs to the RecX family.</text>
</comment>
<accession>A0A5M4AX12</accession>
<feature type="domain" description="RecX second three-helical" evidence="6">
    <location>
        <begin position="56"/>
        <end position="95"/>
    </location>
</feature>
<dbReference type="HAMAP" id="MF_01114">
    <property type="entry name" value="RecX"/>
    <property type="match status" value="1"/>
</dbReference>
<comment type="caution">
    <text evidence="8">The sequence shown here is derived from an EMBL/GenBank/DDBJ whole genome shotgun (WGS) entry which is preliminary data.</text>
</comment>
<protein>
    <recommendedName>
        <fullName evidence="3 5">Regulatory protein RecX</fullName>
    </recommendedName>
</protein>
<evidence type="ECO:0000256" key="5">
    <source>
        <dbReference type="HAMAP-Rule" id="MF_01114"/>
    </source>
</evidence>
<dbReference type="Pfam" id="PF21981">
    <property type="entry name" value="RecX_HTH3"/>
    <property type="match status" value="1"/>
</dbReference>
<dbReference type="Pfam" id="PF02631">
    <property type="entry name" value="RecX_HTH2"/>
    <property type="match status" value="1"/>
</dbReference>
<keyword evidence="4 5" id="KW-0963">Cytoplasm</keyword>
<dbReference type="GO" id="GO:0005737">
    <property type="term" value="C:cytoplasm"/>
    <property type="evidence" value="ECO:0007669"/>
    <property type="project" value="UniProtKB-SubCell"/>
</dbReference>
<dbReference type="InterPro" id="IPR036388">
    <property type="entry name" value="WH-like_DNA-bd_sf"/>
</dbReference>
<dbReference type="InterPro" id="IPR003783">
    <property type="entry name" value="Regulatory_RecX"/>
</dbReference>
<proteinExistence type="inferred from homology"/>
<sequence>MNPILNYKEAISKAAALCSKSEKCSGDIRKKMHDWGISPEETEKAITWLQNEKFLDDARFAGFFARDKFRFNGWGKIKIRYALRQKGVDTSIIEESVAALDEKEYRRLLTELIQAKAGKIKAESTYEKKAKLVRYAQGRGFEPELIFNAVDDVLAEE</sequence>
<evidence type="ECO:0000256" key="1">
    <source>
        <dbReference type="ARBA" id="ARBA00004496"/>
    </source>
</evidence>
<evidence type="ECO:0000313" key="8">
    <source>
        <dbReference type="EMBL" id="GET32460.1"/>
    </source>
</evidence>
<comment type="subcellular location">
    <subcellularLocation>
        <location evidence="1 5">Cytoplasm</location>
    </subcellularLocation>
</comment>
<evidence type="ECO:0000256" key="2">
    <source>
        <dbReference type="ARBA" id="ARBA00009695"/>
    </source>
</evidence>
<dbReference type="AlphaFoldDB" id="A0A5M4AX12"/>